<organism evidence="3 4">
    <name type="scientific">Cerrena zonata</name>
    <dbReference type="NCBI Taxonomy" id="2478898"/>
    <lineage>
        <taxon>Eukaryota</taxon>
        <taxon>Fungi</taxon>
        <taxon>Dikarya</taxon>
        <taxon>Basidiomycota</taxon>
        <taxon>Agaricomycotina</taxon>
        <taxon>Agaricomycetes</taxon>
        <taxon>Polyporales</taxon>
        <taxon>Cerrenaceae</taxon>
        <taxon>Cerrena</taxon>
    </lineage>
</organism>
<comment type="similarity">
    <text evidence="1">Belongs to the short-chain dehydrogenases/reductases (SDR) family.</text>
</comment>
<keyword evidence="2" id="KW-0560">Oxidoreductase</keyword>
<accession>A0AAW0G5B3</accession>
<dbReference type="AlphaFoldDB" id="A0AAW0G5B3"/>
<dbReference type="Gene3D" id="3.40.50.720">
    <property type="entry name" value="NAD(P)-binding Rossmann-like Domain"/>
    <property type="match status" value="1"/>
</dbReference>
<dbReference type="InterPro" id="IPR036291">
    <property type="entry name" value="NAD(P)-bd_dom_sf"/>
</dbReference>
<dbReference type="EMBL" id="JASBNA010000016">
    <property type="protein sequence ID" value="KAK7686717.1"/>
    <property type="molecule type" value="Genomic_DNA"/>
</dbReference>
<keyword evidence="4" id="KW-1185">Reference proteome</keyword>
<dbReference type="Proteomes" id="UP001385951">
    <property type="component" value="Unassembled WGS sequence"/>
</dbReference>
<evidence type="ECO:0000313" key="4">
    <source>
        <dbReference type="Proteomes" id="UP001385951"/>
    </source>
</evidence>
<gene>
    <name evidence="3" type="ORF">QCA50_010317</name>
</gene>
<reference evidence="3 4" key="1">
    <citation type="submission" date="2022-09" db="EMBL/GenBank/DDBJ databases">
        <authorList>
            <person name="Palmer J.M."/>
        </authorList>
    </citation>
    <scope>NUCLEOTIDE SEQUENCE [LARGE SCALE GENOMIC DNA]</scope>
    <source>
        <strain evidence="3 4">DSM 7382</strain>
    </source>
</reference>
<evidence type="ECO:0000256" key="2">
    <source>
        <dbReference type="ARBA" id="ARBA00023002"/>
    </source>
</evidence>
<evidence type="ECO:0000313" key="3">
    <source>
        <dbReference type="EMBL" id="KAK7686717.1"/>
    </source>
</evidence>
<dbReference type="InterPro" id="IPR002347">
    <property type="entry name" value="SDR_fam"/>
</dbReference>
<dbReference type="GO" id="GO:0016491">
    <property type="term" value="F:oxidoreductase activity"/>
    <property type="evidence" value="ECO:0007669"/>
    <property type="project" value="UniProtKB-KW"/>
</dbReference>
<dbReference type="SUPFAM" id="SSF51735">
    <property type="entry name" value="NAD(P)-binding Rossmann-fold domains"/>
    <property type="match status" value="1"/>
</dbReference>
<protein>
    <submittedName>
        <fullName evidence="3">Uncharacterized protein</fullName>
    </submittedName>
</protein>
<evidence type="ECO:0000256" key="1">
    <source>
        <dbReference type="ARBA" id="ARBA00006484"/>
    </source>
</evidence>
<dbReference type="Pfam" id="PF00106">
    <property type="entry name" value="adh_short"/>
    <property type="match status" value="1"/>
</dbReference>
<dbReference type="PANTHER" id="PTHR44169">
    <property type="entry name" value="NADPH-DEPENDENT 1-ACYLDIHYDROXYACETONE PHOSPHATE REDUCTASE"/>
    <property type="match status" value="1"/>
</dbReference>
<comment type="caution">
    <text evidence="3">The sequence shown here is derived from an EMBL/GenBank/DDBJ whole genome shotgun (WGS) entry which is preliminary data.</text>
</comment>
<name>A0AAW0G5B3_9APHY</name>
<dbReference type="GO" id="GO:0005783">
    <property type="term" value="C:endoplasmic reticulum"/>
    <property type="evidence" value="ECO:0007669"/>
    <property type="project" value="TreeGrafter"/>
</dbReference>
<proteinExistence type="inferred from homology"/>
<sequence>MTPAPKVVLVTGCSQGGIGYSLCEAYAVRGCIVYATAHKLESMDGFAATNIHVLKLDVTEDRDVEDAVKTIIEREGRNRYIGKQRWLSCTRTPFST</sequence>
<dbReference type="PANTHER" id="PTHR44169:SF6">
    <property type="entry name" value="NADPH-DEPENDENT 1-ACYLDIHYDROXYACETONE PHOSPHATE REDUCTASE"/>
    <property type="match status" value="1"/>
</dbReference>